<evidence type="ECO:0000313" key="7">
    <source>
        <dbReference type="Xenbase" id="XB-GENE-6252430"/>
    </source>
</evidence>
<dbReference type="AGR" id="Xenbase:XB-GENE-6252430"/>
<dbReference type="PRINTS" id="PR00081">
    <property type="entry name" value="GDHRDH"/>
</dbReference>
<dbReference type="PRINTS" id="PR00080">
    <property type="entry name" value="SDRFAMILY"/>
</dbReference>
<dbReference type="GeneID" id="100127326"/>
<keyword evidence="4" id="KW-0812">Transmembrane</keyword>
<evidence type="ECO:0000256" key="1">
    <source>
        <dbReference type="ARBA" id="ARBA00006484"/>
    </source>
</evidence>
<gene>
    <name evidence="7" type="primary">bdh1ap.S</name>
    <name evidence="6" type="synonym">bdh1a.S</name>
</gene>
<dbReference type="InterPro" id="IPR020904">
    <property type="entry name" value="Sc_DH/Rdtase_CS"/>
</dbReference>
<dbReference type="PROSITE" id="PS00061">
    <property type="entry name" value="ADH_SHORT"/>
    <property type="match status" value="1"/>
</dbReference>
<evidence type="ECO:0000256" key="4">
    <source>
        <dbReference type="SAM" id="Phobius"/>
    </source>
</evidence>
<organism evidence="5 6">
    <name type="scientific">Xenopus laevis</name>
    <name type="common">African clawed frog</name>
    <dbReference type="NCBI Taxonomy" id="8355"/>
    <lineage>
        <taxon>Eukaryota</taxon>
        <taxon>Metazoa</taxon>
        <taxon>Chordata</taxon>
        <taxon>Craniata</taxon>
        <taxon>Vertebrata</taxon>
        <taxon>Euteleostomi</taxon>
        <taxon>Amphibia</taxon>
        <taxon>Batrachia</taxon>
        <taxon>Anura</taxon>
        <taxon>Pipoidea</taxon>
        <taxon>Pipidae</taxon>
        <taxon>Xenopodinae</taxon>
        <taxon>Xenopus</taxon>
        <taxon>Xenopus</taxon>
    </lineage>
</organism>
<evidence type="ECO:0000256" key="3">
    <source>
        <dbReference type="RuleBase" id="RU000363"/>
    </source>
</evidence>
<reference evidence="6" key="1">
    <citation type="submission" date="2025-08" db="UniProtKB">
        <authorList>
            <consortium name="RefSeq"/>
        </authorList>
    </citation>
    <scope>IDENTIFICATION</scope>
    <source>
        <strain evidence="6">J_2021</strain>
        <tissue evidence="6">Erythrocytes</tissue>
    </source>
</reference>
<evidence type="ECO:0000313" key="6">
    <source>
        <dbReference type="RefSeq" id="XP_018121152.1"/>
    </source>
</evidence>
<dbReference type="RefSeq" id="XP_018121152.1">
    <property type="nucleotide sequence ID" value="XM_018265663.2"/>
</dbReference>
<keyword evidence="4" id="KW-1133">Transmembrane helix</keyword>
<keyword evidence="2" id="KW-0560">Oxidoreductase</keyword>
<sequence>MGFRVTRARAVLLVLLSLGLTLALGLGLPEALKLLFRFLGFPSDSVSHGIVLLYLVFMLWVAMPTVPRGTLPVEGKEVLITGCDTGFGFALAKHLHKLGFTVFAGCLLKQPFVYFQDKNGNGAEELQGMQSDRMHVFQLNVCNEEEVGKALEFVKQRLENTEKGLWGVVNNAGISTFGDVEFTTLDKYKEVMDVNLWGTVRITKAFLPLIRRAKGRVVCVGSTLGRMCKPSRSCYSISKIGIEAFTGCLRQEMYQWGVKVINIEAGNFIAATELFTKEGVERRGEEMWEEASDILRADYGKTPLVQQVTRMKSIVGCGAKEKTDVLNAITDALRSKYPYTRYILTDTYSWIEFQIMSLLPTAIADWIYIS</sequence>
<proteinExistence type="inferred from homology"/>
<dbReference type="OrthoDB" id="2102561at2759"/>
<dbReference type="KEGG" id="xla:100127326"/>
<dbReference type="PANTHER" id="PTHR43313:SF49">
    <property type="entry name" value="D-BETA-HYDROXYBUTYRATE DEHYDROGENASE, MITOCHONDRIAL"/>
    <property type="match status" value="1"/>
</dbReference>
<dbReference type="InterPro" id="IPR002347">
    <property type="entry name" value="SDR_fam"/>
</dbReference>
<dbReference type="Xenbase" id="XB-GENE-6252430">
    <property type="gene designation" value="bdh1ap.S"/>
</dbReference>
<accession>A0A8J0VG18</accession>
<feature type="transmembrane region" description="Helical" evidence="4">
    <location>
        <begin position="49"/>
        <end position="66"/>
    </location>
</feature>
<keyword evidence="4" id="KW-0472">Membrane</keyword>
<comment type="similarity">
    <text evidence="1 3">Belongs to the short-chain dehydrogenases/reductases (SDR) family.</text>
</comment>
<dbReference type="AlphaFoldDB" id="A0A8J0VG18"/>
<evidence type="ECO:0000256" key="2">
    <source>
        <dbReference type="ARBA" id="ARBA00023002"/>
    </source>
</evidence>
<name>A0A8J0VG18_XENLA</name>
<protein>
    <submittedName>
        <fullName evidence="6">D-beta-hydroxybutyrate dehydrogenase, mitochondrial isoform X1</fullName>
    </submittedName>
</protein>
<dbReference type="PANTHER" id="PTHR43313">
    <property type="entry name" value="SHORT-CHAIN DEHYDROGENASE/REDUCTASE FAMILY 9C"/>
    <property type="match status" value="1"/>
</dbReference>
<dbReference type="GO" id="GO:0008202">
    <property type="term" value="P:steroid metabolic process"/>
    <property type="evidence" value="ECO:0000318"/>
    <property type="project" value="GO_Central"/>
</dbReference>
<dbReference type="InterPro" id="IPR036291">
    <property type="entry name" value="NAD(P)-bd_dom_sf"/>
</dbReference>
<dbReference type="CTD" id="100127326"/>
<keyword evidence="5" id="KW-1185">Reference proteome</keyword>
<dbReference type="GO" id="GO:0016491">
    <property type="term" value="F:oxidoreductase activity"/>
    <property type="evidence" value="ECO:0000318"/>
    <property type="project" value="GO_Central"/>
</dbReference>
<dbReference type="Gene3D" id="3.40.50.720">
    <property type="entry name" value="NAD(P)-binding Rossmann-like Domain"/>
    <property type="match status" value="1"/>
</dbReference>
<evidence type="ECO:0000313" key="5">
    <source>
        <dbReference type="Proteomes" id="UP000186698"/>
    </source>
</evidence>
<dbReference type="Pfam" id="PF00106">
    <property type="entry name" value="adh_short"/>
    <property type="match status" value="1"/>
</dbReference>
<dbReference type="Proteomes" id="UP000186698">
    <property type="component" value="Chromosome 5S"/>
</dbReference>
<dbReference type="SUPFAM" id="SSF51735">
    <property type="entry name" value="NAD(P)-binding Rossmann-fold domains"/>
    <property type="match status" value="1"/>
</dbReference>